<dbReference type="Proteomes" id="UP000324222">
    <property type="component" value="Unassembled WGS sequence"/>
</dbReference>
<proteinExistence type="predicted"/>
<reference evidence="1 2" key="1">
    <citation type="submission" date="2019-05" db="EMBL/GenBank/DDBJ databases">
        <title>Another draft genome of Portunus trituberculatus and its Hox gene families provides insights of decapod evolution.</title>
        <authorList>
            <person name="Jeong J.-H."/>
            <person name="Song I."/>
            <person name="Kim S."/>
            <person name="Choi T."/>
            <person name="Kim D."/>
            <person name="Ryu S."/>
            <person name="Kim W."/>
        </authorList>
    </citation>
    <scope>NUCLEOTIDE SEQUENCE [LARGE SCALE GENOMIC DNA]</scope>
    <source>
        <tissue evidence="1">Muscle</tissue>
    </source>
</reference>
<name>A0A5B7EWC7_PORTR</name>
<protein>
    <submittedName>
        <fullName evidence="1">Uncharacterized protein</fullName>
    </submittedName>
</protein>
<gene>
    <name evidence="1" type="ORF">E2C01_030803</name>
</gene>
<evidence type="ECO:0000313" key="2">
    <source>
        <dbReference type="Proteomes" id="UP000324222"/>
    </source>
</evidence>
<keyword evidence="2" id="KW-1185">Reference proteome</keyword>
<accession>A0A5B7EWC7</accession>
<evidence type="ECO:0000313" key="1">
    <source>
        <dbReference type="EMBL" id="MPC37329.1"/>
    </source>
</evidence>
<organism evidence="1 2">
    <name type="scientific">Portunus trituberculatus</name>
    <name type="common">Swimming crab</name>
    <name type="synonym">Neptunus trituberculatus</name>
    <dbReference type="NCBI Taxonomy" id="210409"/>
    <lineage>
        <taxon>Eukaryota</taxon>
        <taxon>Metazoa</taxon>
        <taxon>Ecdysozoa</taxon>
        <taxon>Arthropoda</taxon>
        <taxon>Crustacea</taxon>
        <taxon>Multicrustacea</taxon>
        <taxon>Malacostraca</taxon>
        <taxon>Eumalacostraca</taxon>
        <taxon>Eucarida</taxon>
        <taxon>Decapoda</taxon>
        <taxon>Pleocyemata</taxon>
        <taxon>Brachyura</taxon>
        <taxon>Eubrachyura</taxon>
        <taxon>Portunoidea</taxon>
        <taxon>Portunidae</taxon>
        <taxon>Portuninae</taxon>
        <taxon>Portunus</taxon>
    </lineage>
</organism>
<dbReference type="AlphaFoldDB" id="A0A5B7EWC7"/>
<sequence>MKAALSSLRNGEDWLGDQQATVVNYKGAKPRGRNEIIETPLGLRQLEDWNKEREFSGFREERPSIKRIISLDGELKVLREMVARIFEQQEQLITENLELRERCKE</sequence>
<dbReference type="EMBL" id="VSRR010003750">
    <property type="protein sequence ID" value="MPC37329.1"/>
    <property type="molecule type" value="Genomic_DNA"/>
</dbReference>
<comment type="caution">
    <text evidence="1">The sequence shown here is derived from an EMBL/GenBank/DDBJ whole genome shotgun (WGS) entry which is preliminary data.</text>
</comment>